<evidence type="ECO:0000313" key="1">
    <source>
        <dbReference type="EMBL" id="RCH82780.1"/>
    </source>
</evidence>
<gene>
    <name evidence="1" type="ORF">CU097_002737</name>
</gene>
<organism evidence="1 2">
    <name type="scientific">Rhizopus azygosporus</name>
    <name type="common">Rhizopus microsporus var. azygosporus</name>
    <dbReference type="NCBI Taxonomy" id="86630"/>
    <lineage>
        <taxon>Eukaryota</taxon>
        <taxon>Fungi</taxon>
        <taxon>Fungi incertae sedis</taxon>
        <taxon>Mucoromycota</taxon>
        <taxon>Mucoromycotina</taxon>
        <taxon>Mucoromycetes</taxon>
        <taxon>Mucorales</taxon>
        <taxon>Mucorineae</taxon>
        <taxon>Rhizopodaceae</taxon>
        <taxon>Rhizopus</taxon>
    </lineage>
</organism>
<reference evidence="1 2" key="1">
    <citation type="journal article" date="2018" name="G3 (Bethesda)">
        <title>Phylogenetic and Phylogenomic Definition of Rhizopus Species.</title>
        <authorList>
            <person name="Gryganskyi A.P."/>
            <person name="Golan J."/>
            <person name="Dolatabadi S."/>
            <person name="Mondo S."/>
            <person name="Robb S."/>
            <person name="Idnurm A."/>
            <person name="Muszewska A."/>
            <person name="Steczkiewicz K."/>
            <person name="Masonjones S."/>
            <person name="Liao H.L."/>
            <person name="Gajdeczka M.T."/>
            <person name="Anike F."/>
            <person name="Vuek A."/>
            <person name="Anishchenko I.M."/>
            <person name="Voigt K."/>
            <person name="de Hoog G.S."/>
            <person name="Smith M.E."/>
            <person name="Heitman J."/>
            <person name="Vilgalys R."/>
            <person name="Stajich J.E."/>
        </authorList>
    </citation>
    <scope>NUCLEOTIDE SEQUENCE [LARGE SCALE GENOMIC DNA]</scope>
    <source>
        <strain evidence="1 2">CBS 357.93</strain>
    </source>
</reference>
<protein>
    <submittedName>
        <fullName evidence="1">Uncharacterized protein</fullName>
    </submittedName>
</protein>
<dbReference type="AlphaFoldDB" id="A0A367IYL6"/>
<evidence type="ECO:0000313" key="2">
    <source>
        <dbReference type="Proteomes" id="UP000252139"/>
    </source>
</evidence>
<dbReference type="OrthoDB" id="2271284at2759"/>
<dbReference type="STRING" id="86630.A0A367IYL6"/>
<dbReference type="EMBL" id="PJQL01002895">
    <property type="protein sequence ID" value="RCH82780.1"/>
    <property type="molecule type" value="Genomic_DNA"/>
</dbReference>
<proteinExistence type="predicted"/>
<accession>A0A367IYL6</accession>
<sequence length="133" mass="15404">MPFSLMAKVCPVKWDLGPPVVDMDLSLTGHTNFSSIFLMDNRSVDNLLVSKNHVISCLDIHRRLFMPETIRDPLSFLLNMLPLRSSVPPNLALSWSQRWPIICSLLYELDQLHHNRLISIKHPHDQKLLVWLN</sequence>
<dbReference type="Proteomes" id="UP000252139">
    <property type="component" value="Unassembled WGS sequence"/>
</dbReference>
<name>A0A367IYL6_RHIAZ</name>
<keyword evidence="2" id="KW-1185">Reference proteome</keyword>
<comment type="caution">
    <text evidence="1">The sequence shown here is derived from an EMBL/GenBank/DDBJ whole genome shotgun (WGS) entry which is preliminary data.</text>
</comment>